<organism evidence="4">
    <name type="scientific">Onchocerca flexuosa</name>
    <dbReference type="NCBI Taxonomy" id="387005"/>
    <lineage>
        <taxon>Eukaryota</taxon>
        <taxon>Metazoa</taxon>
        <taxon>Ecdysozoa</taxon>
        <taxon>Nematoda</taxon>
        <taxon>Chromadorea</taxon>
        <taxon>Rhabditida</taxon>
        <taxon>Spirurina</taxon>
        <taxon>Spiruromorpha</taxon>
        <taxon>Filarioidea</taxon>
        <taxon>Onchocercidae</taxon>
        <taxon>Onchocerca</taxon>
    </lineage>
</organism>
<proteinExistence type="predicted"/>
<evidence type="ECO:0000313" key="2">
    <source>
        <dbReference type="EMBL" id="VDP21611.1"/>
    </source>
</evidence>
<keyword evidence="3" id="KW-1185">Reference proteome</keyword>
<evidence type="ECO:0000313" key="3">
    <source>
        <dbReference type="Proteomes" id="UP000267606"/>
    </source>
</evidence>
<reference evidence="2 3" key="2">
    <citation type="submission" date="2018-11" db="EMBL/GenBank/DDBJ databases">
        <authorList>
            <consortium name="Pathogen Informatics"/>
        </authorList>
    </citation>
    <scope>NUCLEOTIDE SEQUENCE [LARGE SCALE GENOMIC DNA]</scope>
</reference>
<protein>
    <submittedName>
        <fullName evidence="4">Ig-like domain-containing protein</fullName>
    </submittedName>
</protein>
<accession>A0A183I6M1</accession>
<dbReference type="STRING" id="387005.A0A183I6M1"/>
<reference evidence="4" key="1">
    <citation type="submission" date="2016-06" db="UniProtKB">
        <authorList>
            <consortium name="WormBaseParasite"/>
        </authorList>
    </citation>
    <scope>IDENTIFICATION</scope>
</reference>
<dbReference type="EMBL" id="UZAJ01042043">
    <property type="protein sequence ID" value="VDP21611.1"/>
    <property type="molecule type" value="Genomic_DNA"/>
</dbReference>
<evidence type="ECO:0000256" key="1">
    <source>
        <dbReference type="SAM" id="MobiDB-lite"/>
    </source>
</evidence>
<dbReference type="AlphaFoldDB" id="A0A183I6M1"/>
<dbReference type="Proteomes" id="UP000267606">
    <property type="component" value="Unassembled WGS sequence"/>
</dbReference>
<sequence length="189" mass="21286">MELVSPLLPSTTVAVECDVFATDINNASLHSASEMSYNPGLNYIWQDEQRRHQKRGEELTSKSSQKERTSLDTEKEKNYFCRLHTFFKGISTVSLGATQSDAFHIPKSTKEIEINAPVEHDFETKGTGIFDEELFLENEDEMNEVMGGMEDNEQEFQEDFDLGEEVGAVCGTIKSSNSTSCNLKHLKSM</sequence>
<feature type="region of interest" description="Disordered" evidence="1">
    <location>
        <begin position="52"/>
        <end position="71"/>
    </location>
</feature>
<name>A0A183I6M1_9BILA</name>
<gene>
    <name evidence="2" type="ORF">OFLC_LOCUS15383</name>
</gene>
<dbReference type="WBParaSite" id="OFLC_0001539401-mRNA-1">
    <property type="protein sequence ID" value="OFLC_0001539401-mRNA-1"/>
    <property type="gene ID" value="OFLC_0001539401"/>
</dbReference>
<evidence type="ECO:0000313" key="4">
    <source>
        <dbReference type="WBParaSite" id="OFLC_0001539401-mRNA-1"/>
    </source>
</evidence>